<dbReference type="EMBL" id="JAAWWK010000001">
    <property type="protein sequence ID" value="NKI16443.1"/>
    <property type="molecule type" value="Genomic_DNA"/>
</dbReference>
<dbReference type="Proteomes" id="UP000765845">
    <property type="component" value="Unassembled WGS sequence"/>
</dbReference>
<reference evidence="2 3" key="1">
    <citation type="submission" date="2020-04" db="EMBL/GenBank/DDBJ databases">
        <authorList>
            <person name="Yoon J."/>
        </authorList>
    </citation>
    <scope>NUCLEOTIDE SEQUENCE [LARGE SCALE GENOMIC DNA]</scope>
    <source>
        <strain evidence="2 3">KMU-166</strain>
    </source>
</reference>
<dbReference type="InterPro" id="IPR013100">
    <property type="entry name" value="LEH"/>
</dbReference>
<comment type="caution">
    <text evidence="2">The sequence shown here is derived from an EMBL/GenBank/DDBJ whole genome shotgun (WGS) entry which is preliminary data.</text>
</comment>
<evidence type="ECO:0000313" key="2">
    <source>
        <dbReference type="EMBL" id="NKI16443.1"/>
    </source>
</evidence>
<gene>
    <name evidence="2" type="ORF">HCU74_03310</name>
</gene>
<evidence type="ECO:0000313" key="3">
    <source>
        <dbReference type="Proteomes" id="UP000765845"/>
    </source>
</evidence>
<dbReference type="RefSeq" id="WP_168448962.1">
    <property type="nucleotide sequence ID" value="NZ_JAAWWK010000001.1"/>
</dbReference>
<evidence type="ECO:0000259" key="1">
    <source>
        <dbReference type="Pfam" id="PF07858"/>
    </source>
</evidence>
<protein>
    <submittedName>
        <fullName evidence="2">Nuclear transport factor 2 family protein</fullName>
    </submittedName>
</protein>
<proteinExistence type="predicted"/>
<sequence>MGKKQEEFIQEFCDLWGDGSAESRPQVDKIVSMMSEDAEWQLWVPGGPIIKGRENLRAEILRQMTYVTHNKCNIIEMVSSERIVMTERADDAMVNGRPQPHSMVAVYELDEDGLICSWREYLDTADLMKKSGRKAVGVADS</sequence>
<feature type="domain" description="Limonene-1,2-epoxide hydrolase" evidence="1">
    <location>
        <begin position="45"/>
        <end position="131"/>
    </location>
</feature>
<dbReference type="SUPFAM" id="SSF54427">
    <property type="entry name" value="NTF2-like"/>
    <property type="match status" value="1"/>
</dbReference>
<dbReference type="Gene3D" id="3.10.450.50">
    <property type="match status" value="1"/>
</dbReference>
<accession>A0ABX1GD84</accession>
<dbReference type="Pfam" id="PF07858">
    <property type="entry name" value="LEH"/>
    <property type="match status" value="1"/>
</dbReference>
<organism evidence="2 3">
    <name type="scientific">Spongiibacter thalassae</name>
    <dbReference type="NCBI Taxonomy" id="2721624"/>
    <lineage>
        <taxon>Bacteria</taxon>
        <taxon>Pseudomonadati</taxon>
        <taxon>Pseudomonadota</taxon>
        <taxon>Gammaproteobacteria</taxon>
        <taxon>Cellvibrionales</taxon>
        <taxon>Spongiibacteraceae</taxon>
        <taxon>Spongiibacter</taxon>
    </lineage>
</organism>
<name>A0ABX1GD84_9GAMM</name>
<dbReference type="InterPro" id="IPR032710">
    <property type="entry name" value="NTF2-like_dom_sf"/>
</dbReference>
<keyword evidence="3" id="KW-1185">Reference proteome</keyword>